<feature type="chain" id="PRO_5029811583" evidence="3">
    <location>
        <begin position="25"/>
        <end position="412"/>
    </location>
</feature>
<organism evidence="5 6">
    <name type="scientific">Desulfovibrio subterraneus</name>
    <dbReference type="NCBI Taxonomy" id="2718620"/>
    <lineage>
        <taxon>Bacteria</taxon>
        <taxon>Pseudomonadati</taxon>
        <taxon>Thermodesulfobacteriota</taxon>
        <taxon>Desulfovibrionia</taxon>
        <taxon>Desulfovibrionales</taxon>
        <taxon>Desulfovibrionaceae</taxon>
        <taxon>Desulfovibrio</taxon>
    </lineage>
</organism>
<evidence type="ECO:0000256" key="2">
    <source>
        <dbReference type="ARBA" id="ARBA00022729"/>
    </source>
</evidence>
<evidence type="ECO:0000256" key="1">
    <source>
        <dbReference type="ARBA" id="ARBA00010062"/>
    </source>
</evidence>
<keyword evidence="6" id="KW-1185">Reference proteome</keyword>
<evidence type="ECO:0000313" key="6">
    <source>
        <dbReference type="Proteomes" id="UP000503840"/>
    </source>
</evidence>
<dbReference type="Pfam" id="PF13458">
    <property type="entry name" value="Peripla_BP_6"/>
    <property type="match status" value="1"/>
</dbReference>
<protein>
    <submittedName>
        <fullName evidence="5">ABC transporter substrate-binding protein</fullName>
    </submittedName>
</protein>
<reference evidence="5 6" key="1">
    <citation type="submission" date="2020-05" db="EMBL/GenBank/DDBJ databases">
        <title>Draft genome sequence of Desulfovibrio sp. strain HN2T.</title>
        <authorList>
            <person name="Ueno A."/>
            <person name="Tamazawa S."/>
            <person name="Tamamura S."/>
            <person name="Murakami T."/>
            <person name="Kiyama T."/>
            <person name="Inomata H."/>
            <person name="Amano Y."/>
            <person name="Miyakawa K."/>
            <person name="Tamaki H."/>
            <person name="Naganuma T."/>
            <person name="Kaneko K."/>
        </authorList>
    </citation>
    <scope>NUCLEOTIDE SEQUENCE [LARGE SCALE GENOMIC DNA]</scope>
    <source>
        <strain evidence="5 6">HN2</strain>
    </source>
</reference>
<dbReference type="AlphaFoldDB" id="A0A7J0BM67"/>
<dbReference type="InterPro" id="IPR028081">
    <property type="entry name" value="Leu-bd"/>
</dbReference>
<accession>A0A7J0BM67</accession>
<comment type="caution">
    <text evidence="5">The sequence shown here is derived from an EMBL/GenBank/DDBJ whole genome shotgun (WGS) entry which is preliminary data.</text>
</comment>
<proteinExistence type="inferred from homology"/>
<keyword evidence="2 3" id="KW-0732">Signal</keyword>
<comment type="similarity">
    <text evidence="1">Belongs to the leucine-binding protein family.</text>
</comment>
<feature type="domain" description="Leucine-binding protein" evidence="4">
    <location>
        <begin position="29"/>
        <end position="397"/>
    </location>
</feature>
<evidence type="ECO:0000259" key="4">
    <source>
        <dbReference type="Pfam" id="PF13458"/>
    </source>
</evidence>
<dbReference type="PANTHER" id="PTHR47235:SF1">
    <property type="entry name" value="BLR6548 PROTEIN"/>
    <property type="match status" value="1"/>
</dbReference>
<name>A0A7J0BM67_9BACT</name>
<dbReference type="CDD" id="cd19978">
    <property type="entry name" value="PBP1_ABC_ligand_binding-like"/>
    <property type="match status" value="1"/>
</dbReference>
<dbReference type="Gene3D" id="3.40.50.2300">
    <property type="match status" value="2"/>
</dbReference>
<sequence length="412" mass="46465">MNVLRLVCWLVTALLVMGAGTASASENSLKFGMSAAFSGPSRGLGIELYRGAAAYFDFVNAGGGVYGRKLELLPLDDGYNPIPAISNTIQFIEQDDVFALFSYVGTPTVTRILPLLIKYEKENAYLLFPFTGAEPHRQEPYSEYVFNLRASYMQETEAIVDRLVSLGRRRIAVFYQADAYGRGGWDGVRKALAKYRLRPVVDVSYPRGSGADFSYAEQARIINEYDADAVVTVGTYASGAGFIRDMRALKNTALIANVSFADGDNLIRKLKEMFPGDTGFLTDNIVNLQVVPSYEDTSLPAVREYRSIMDQWAKLPPVELNPEHYSPRQYSAVSFEGFLNARLVVEMLRRMGPNPQKADIPDVIEKMTSYDVGLDVPLHYNHRRHQGLDRVYFMMLRDNRHMPVVNWERWRL</sequence>
<dbReference type="PANTHER" id="PTHR47235">
    <property type="entry name" value="BLR6548 PROTEIN"/>
    <property type="match status" value="1"/>
</dbReference>
<dbReference type="InterPro" id="IPR028082">
    <property type="entry name" value="Peripla_BP_I"/>
</dbReference>
<dbReference type="EMBL" id="BLVO01000013">
    <property type="protein sequence ID" value="GFM34292.1"/>
    <property type="molecule type" value="Genomic_DNA"/>
</dbReference>
<feature type="signal peptide" evidence="3">
    <location>
        <begin position="1"/>
        <end position="24"/>
    </location>
</feature>
<evidence type="ECO:0000313" key="5">
    <source>
        <dbReference type="EMBL" id="GFM34292.1"/>
    </source>
</evidence>
<evidence type="ECO:0000256" key="3">
    <source>
        <dbReference type="SAM" id="SignalP"/>
    </source>
</evidence>
<gene>
    <name evidence="5" type="ORF">DSM101010T_26570</name>
</gene>
<dbReference type="Proteomes" id="UP000503840">
    <property type="component" value="Unassembled WGS sequence"/>
</dbReference>
<dbReference type="SUPFAM" id="SSF53822">
    <property type="entry name" value="Periplasmic binding protein-like I"/>
    <property type="match status" value="1"/>
</dbReference>